<comment type="similarity">
    <text evidence="2 5">Belongs to the RecX family.</text>
</comment>
<evidence type="ECO:0000256" key="2">
    <source>
        <dbReference type="ARBA" id="ARBA00009695"/>
    </source>
</evidence>
<comment type="subcellular location">
    <subcellularLocation>
        <location evidence="1 5">Cytoplasm</location>
    </subcellularLocation>
</comment>
<dbReference type="InterPro" id="IPR003783">
    <property type="entry name" value="Regulatory_RecX"/>
</dbReference>
<reference evidence="9 10" key="1">
    <citation type="submission" date="2019-10" db="EMBL/GenBank/DDBJ databases">
        <authorList>
            <person name="Wang R."/>
        </authorList>
    </citation>
    <scope>NUCLEOTIDE SEQUENCE [LARGE SCALE GENOMIC DNA]</scope>
    <source>
        <strain evidence="9 10">ATCC 19377</strain>
    </source>
</reference>
<feature type="domain" description="RecX third three-helical" evidence="7">
    <location>
        <begin position="104"/>
        <end position="145"/>
    </location>
</feature>
<evidence type="ECO:0000259" key="7">
    <source>
        <dbReference type="Pfam" id="PF21981"/>
    </source>
</evidence>
<evidence type="ECO:0000259" key="8">
    <source>
        <dbReference type="Pfam" id="PF21982"/>
    </source>
</evidence>
<name>A0A5P9XPN5_ACITH</name>
<accession>A0A5P9XPN5</accession>
<dbReference type="GO" id="GO:0006282">
    <property type="term" value="P:regulation of DNA repair"/>
    <property type="evidence" value="ECO:0007669"/>
    <property type="project" value="UniProtKB-UniRule"/>
</dbReference>
<sequence length="157" mass="17978">MAGRSPVDPMTVALRLLARREYSRKELQDKLLHAGFDNLQVHMVLDSLKASGYQDDQRYLEMLTRTRLRQGHGPLRLRQDLQRAGVDVKEQDAAAVQSVNWQVQAQAAYRKRFGDTAPEDAREYARRARFLAGRGFLPEQIRRVLADPGKNADDFND</sequence>
<dbReference type="InterPro" id="IPR053925">
    <property type="entry name" value="RecX_HTH_3rd"/>
</dbReference>
<dbReference type="GO" id="GO:0005737">
    <property type="term" value="C:cytoplasm"/>
    <property type="evidence" value="ECO:0007669"/>
    <property type="project" value="UniProtKB-SubCell"/>
</dbReference>
<dbReference type="Pfam" id="PF02631">
    <property type="entry name" value="RecX_HTH2"/>
    <property type="match status" value="1"/>
</dbReference>
<feature type="domain" description="RecX second three-helical" evidence="6">
    <location>
        <begin position="55"/>
        <end position="89"/>
    </location>
</feature>
<evidence type="ECO:0000256" key="4">
    <source>
        <dbReference type="ARBA" id="ARBA00022490"/>
    </source>
</evidence>
<feature type="domain" description="RecX first three-helical" evidence="8">
    <location>
        <begin position="12"/>
        <end position="48"/>
    </location>
</feature>
<dbReference type="PANTHER" id="PTHR33602:SF1">
    <property type="entry name" value="REGULATORY PROTEIN RECX FAMILY PROTEIN"/>
    <property type="match status" value="1"/>
</dbReference>
<dbReference type="InterPro" id="IPR053924">
    <property type="entry name" value="RecX_HTH_2nd"/>
</dbReference>
<dbReference type="Pfam" id="PF21981">
    <property type="entry name" value="RecX_HTH3"/>
    <property type="match status" value="1"/>
</dbReference>
<dbReference type="Pfam" id="PF21982">
    <property type="entry name" value="RecX_HTH1"/>
    <property type="match status" value="1"/>
</dbReference>
<evidence type="ECO:0000313" key="10">
    <source>
        <dbReference type="Proteomes" id="UP000363590"/>
    </source>
</evidence>
<gene>
    <name evidence="5 9" type="primary">recX</name>
    <name evidence="9" type="ORF">GCD22_01274</name>
</gene>
<dbReference type="EMBL" id="CP045571">
    <property type="protein sequence ID" value="QFX95660.1"/>
    <property type="molecule type" value="Genomic_DNA"/>
</dbReference>
<dbReference type="InterPro" id="IPR053926">
    <property type="entry name" value="RecX_HTH_1st"/>
</dbReference>
<dbReference type="AlphaFoldDB" id="A0A5P9XPN5"/>
<evidence type="ECO:0000259" key="6">
    <source>
        <dbReference type="Pfam" id="PF02631"/>
    </source>
</evidence>
<dbReference type="PANTHER" id="PTHR33602">
    <property type="entry name" value="REGULATORY PROTEIN RECX FAMILY PROTEIN"/>
    <property type="match status" value="1"/>
</dbReference>
<evidence type="ECO:0000313" key="9">
    <source>
        <dbReference type="EMBL" id="QFX95660.1"/>
    </source>
</evidence>
<dbReference type="InterPro" id="IPR036388">
    <property type="entry name" value="WH-like_DNA-bd_sf"/>
</dbReference>
<comment type="function">
    <text evidence="5">Modulates RecA activity.</text>
</comment>
<dbReference type="Proteomes" id="UP000363590">
    <property type="component" value="Chromosome"/>
</dbReference>
<protein>
    <recommendedName>
        <fullName evidence="3 5">Regulatory protein RecX</fullName>
    </recommendedName>
</protein>
<evidence type="ECO:0000256" key="5">
    <source>
        <dbReference type="HAMAP-Rule" id="MF_01114"/>
    </source>
</evidence>
<organism evidence="9 10">
    <name type="scientific">Acidithiobacillus thiooxidans ATCC 19377</name>
    <dbReference type="NCBI Taxonomy" id="637390"/>
    <lineage>
        <taxon>Bacteria</taxon>
        <taxon>Pseudomonadati</taxon>
        <taxon>Pseudomonadota</taxon>
        <taxon>Acidithiobacillia</taxon>
        <taxon>Acidithiobacillales</taxon>
        <taxon>Acidithiobacillaceae</taxon>
        <taxon>Acidithiobacillus</taxon>
    </lineage>
</organism>
<proteinExistence type="inferred from homology"/>
<dbReference type="HAMAP" id="MF_01114">
    <property type="entry name" value="RecX"/>
    <property type="match status" value="1"/>
</dbReference>
<keyword evidence="4 5" id="KW-0963">Cytoplasm</keyword>
<dbReference type="Gene3D" id="1.10.10.10">
    <property type="entry name" value="Winged helix-like DNA-binding domain superfamily/Winged helix DNA-binding domain"/>
    <property type="match status" value="3"/>
</dbReference>
<evidence type="ECO:0000256" key="3">
    <source>
        <dbReference type="ARBA" id="ARBA00018111"/>
    </source>
</evidence>
<evidence type="ECO:0000256" key="1">
    <source>
        <dbReference type="ARBA" id="ARBA00004496"/>
    </source>
</evidence>
<dbReference type="KEGG" id="atx:GCD22_01274"/>